<dbReference type="RefSeq" id="WP_075831938.1">
    <property type="nucleotide sequence ID" value="NZ_MSTI01000068.1"/>
</dbReference>
<dbReference type="PANTHER" id="PTHR43077:SF10">
    <property type="entry name" value="TRANSPORT PERMEASE PROTEIN"/>
    <property type="match status" value="1"/>
</dbReference>
<feature type="domain" description="ABC-2 type transporter transmembrane" evidence="6">
    <location>
        <begin position="36"/>
        <end position="137"/>
    </location>
</feature>
<comment type="subcellular location">
    <subcellularLocation>
        <location evidence="1">Membrane</location>
        <topology evidence="1">Multi-pass membrane protein</topology>
    </subcellularLocation>
</comment>
<dbReference type="eggNOG" id="COG1511">
    <property type="taxonomic scope" value="Bacteria"/>
</dbReference>
<dbReference type="Pfam" id="PF12698">
    <property type="entry name" value="ABC2_membrane_3"/>
    <property type="match status" value="2"/>
</dbReference>
<dbReference type="InterPro" id="IPR017500">
    <property type="entry name" value="Phage_infect_YhgE_N"/>
</dbReference>
<dbReference type="OrthoDB" id="9811483at2"/>
<evidence type="ECO:0000256" key="5">
    <source>
        <dbReference type="SAM" id="Phobius"/>
    </source>
</evidence>
<dbReference type="PANTHER" id="PTHR43077">
    <property type="entry name" value="TRANSPORT PERMEASE YVFS-RELATED"/>
    <property type="match status" value="1"/>
</dbReference>
<dbReference type="InterPro" id="IPR017501">
    <property type="entry name" value="Phage_infect_YhgE_C"/>
</dbReference>
<evidence type="ECO:0000313" key="7">
    <source>
        <dbReference type="EMBL" id="OLV18269.1"/>
    </source>
</evidence>
<dbReference type="STRING" id="249408.BOO71_0005902"/>
<dbReference type="NCBIfam" id="TIGR03062">
    <property type="entry name" value="pip_yhgE_Cterm"/>
    <property type="match status" value="1"/>
</dbReference>
<organism evidence="7 8">
    <name type="scientific">Deinococcus marmoris</name>
    <dbReference type="NCBI Taxonomy" id="249408"/>
    <lineage>
        <taxon>Bacteria</taxon>
        <taxon>Thermotogati</taxon>
        <taxon>Deinococcota</taxon>
        <taxon>Deinococci</taxon>
        <taxon>Deinococcales</taxon>
        <taxon>Deinococcaceae</taxon>
        <taxon>Deinococcus</taxon>
    </lineage>
</organism>
<dbReference type="InterPro" id="IPR023908">
    <property type="entry name" value="xxxLxxG_rpt"/>
</dbReference>
<evidence type="ECO:0000256" key="4">
    <source>
        <dbReference type="ARBA" id="ARBA00023136"/>
    </source>
</evidence>
<protein>
    <recommendedName>
        <fullName evidence="6">ABC-2 type transporter transmembrane domain-containing protein</fullName>
    </recommendedName>
</protein>
<keyword evidence="3 5" id="KW-1133">Transmembrane helix</keyword>
<feature type="transmembrane region" description="Helical" evidence="5">
    <location>
        <begin position="26"/>
        <end position="47"/>
    </location>
</feature>
<dbReference type="EMBL" id="MSTI01000068">
    <property type="protein sequence ID" value="OLV18269.1"/>
    <property type="molecule type" value="Genomic_DNA"/>
</dbReference>
<dbReference type="NCBIfam" id="TIGR03057">
    <property type="entry name" value="xxxLxxG_by_4"/>
    <property type="match status" value="9"/>
</dbReference>
<keyword evidence="8" id="KW-1185">Reference proteome</keyword>
<gene>
    <name evidence="7" type="ORF">BOO71_0005902</name>
</gene>
<dbReference type="Gene3D" id="3.40.1710.10">
    <property type="entry name" value="abc type-2 transporter like domain"/>
    <property type="match status" value="1"/>
</dbReference>
<feature type="transmembrane region" description="Helical" evidence="5">
    <location>
        <begin position="817"/>
        <end position="837"/>
    </location>
</feature>
<feature type="transmembrane region" description="Helical" evidence="5">
    <location>
        <begin position="763"/>
        <end position="782"/>
    </location>
</feature>
<feature type="transmembrane region" description="Helical" evidence="5">
    <location>
        <begin position="662"/>
        <end position="684"/>
    </location>
</feature>
<name>A0A1U7NZC7_9DEIO</name>
<feature type="transmembrane region" description="Helical" evidence="5">
    <location>
        <begin position="704"/>
        <end position="723"/>
    </location>
</feature>
<evidence type="ECO:0000256" key="1">
    <source>
        <dbReference type="ARBA" id="ARBA00004141"/>
    </source>
</evidence>
<dbReference type="AlphaFoldDB" id="A0A1U7NZC7"/>
<accession>A0A1U7NZC7</accession>
<dbReference type="InterPro" id="IPR051328">
    <property type="entry name" value="T7SS_ABC-Transporter"/>
</dbReference>
<feature type="domain" description="ABC-2 type transporter transmembrane" evidence="6">
    <location>
        <begin position="622"/>
        <end position="835"/>
    </location>
</feature>
<evidence type="ECO:0000259" key="6">
    <source>
        <dbReference type="Pfam" id="PF12698"/>
    </source>
</evidence>
<comment type="caution">
    <text evidence="7">The sequence shown here is derived from an EMBL/GenBank/DDBJ whole genome shotgun (WGS) entry which is preliminary data.</text>
</comment>
<dbReference type="NCBIfam" id="TIGR03061">
    <property type="entry name" value="pip_yhgE_Nterm"/>
    <property type="match status" value="1"/>
</dbReference>
<proteinExistence type="predicted"/>
<evidence type="ECO:0000256" key="3">
    <source>
        <dbReference type="ARBA" id="ARBA00022989"/>
    </source>
</evidence>
<reference evidence="7 8" key="1">
    <citation type="submission" date="2017-01" db="EMBL/GenBank/DDBJ databases">
        <title>Genome Analysis of Deinococcus marmoris KOPRI26562.</title>
        <authorList>
            <person name="Kim J.H."/>
            <person name="Oh H.-M."/>
        </authorList>
    </citation>
    <scope>NUCLEOTIDE SEQUENCE [LARGE SCALE GENOMIC DNA]</scope>
    <source>
        <strain evidence="7 8">KOPRI26562</strain>
    </source>
</reference>
<dbReference type="Gene3D" id="1.10.287.950">
    <property type="entry name" value="Methyl-accepting chemotaxis protein"/>
    <property type="match status" value="1"/>
</dbReference>
<keyword evidence="2 5" id="KW-0812">Transmembrane</keyword>
<evidence type="ECO:0000313" key="8">
    <source>
        <dbReference type="Proteomes" id="UP000186607"/>
    </source>
</evidence>
<dbReference type="InterPro" id="IPR013525">
    <property type="entry name" value="ABC2_TM"/>
</dbReference>
<feature type="transmembrane region" description="Helical" evidence="5">
    <location>
        <begin position="735"/>
        <end position="756"/>
    </location>
</feature>
<keyword evidence="4 5" id="KW-0472">Membrane</keyword>
<dbReference type="Proteomes" id="UP000186607">
    <property type="component" value="Unassembled WGS sequence"/>
</dbReference>
<dbReference type="GO" id="GO:0140359">
    <property type="term" value="F:ABC-type transporter activity"/>
    <property type="evidence" value="ECO:0007669"/>
    <property type="project" value="InterPro"/>
</dbReference>
<dbReference type="GO" id="GO:0016020">
    <property type="term" value="C:membrane"/>
    <property type="evidence" value="ECO:0007669"/>
    <property type="project" value="UniProtKB-SubCell"/>
</dbReference>
<sequence>MSPITRLTQDFKILTPAERSLWRHPMMWLSAAAIAVVPLLYAGIYLGSAIDPYGNLKNLPVALVNLDTGTRNRGEEVRLGADVVKDLRDDPKFNYLSYPSEAAAQEAVRRGDAYFALTLPANFSAKAVTGSSSSHGLLKFYVSEGGSYFASRVASTFATTLSEELNRTLGENRWEVVGDSLKDVQKGFNDIRTATGKLRDGAVTLEDGAKAFKDGAGDLASGAKAATSGGAQLTDGAKALSSGVGRLTDGSAQLSSGLRQLEAAAPGQAQLAPLQGGVAQLQSGAAKLSGGLNQLSDGASTLSDGARKANTGAAQLAGGSKELAAKLPQLQTGLGQLSDGANQLSAGAKAANAGAGKVAAGNKQLAGGLKDLSGGLQQATDGANKLNQGAAELATGTKTLNESVKDQALLPGELKGGVAQINSGATGVHAGSNSLSNALPKLADGAQKAAVSAGQLATGATDLAAGTAKVQTGAASLATGLKDASTASTTAVKGAQQLSAGATQLTAGTAQLQSGAATLAQKSGEAAKGAADLSAGATSLQSGVNTLVAGNLKIKDALGQITTQLPAQSDLDSLKTGASTLAQKSGDLSNGLKTLSSGATKLQTGATDLDAGAVKLRDGLNTLYSKIPINTEQLGGDPAGLSASVLPVTETFAPVKNNGAGFAPYFMALSLWVGVTLTTFIFPYSQLPRSGRGTSQFARMLRKAAVPAALVCVQALLVVWGVHALGVDFLHPAQVIATALASSLTFLTLVLALIFLFGAAGRLIALVLLVLQLAASGGSYPVELSPSFFGAIHNFVPVTQSVNAFRHALSGAFQGSYVTFMLILLGIAVLSVGVGLLGRRRWELVADEDFKPLISSPLVSEEVHHEKEELARG</sequence>
<evidence type="ECO:0000256" key="2">
    <source>
        <dbReference type="ARBA" id="ARBA00022692"/>
    </source>
</evidence>